<feature type="compositionally biased region" description="Polar residues" evidence="1">
    <location>
        <begin position="40"/>
        <end position="54"/>
    </location>
</feature>
<feature type="compositionally biased region" description="Low complexity" evidence="1">
    <location>
        <begin position="12"/>
        <end position="29"/>
    </location>
</feature>
<evidence type="ECO:0000313" key="2">
    <source>
        <dbReference type="EMBL" id="CEK50519.1"/>
    </source>
</evidence>
<feature type="non-terminal residue" evidence="2">
    <location>
        <position position="1"/>
    </location>
</feature>
<feature type="non-terminal residue" evidence="2">
    <location>
        <position position="68"/>
    </location>
</feature>
<name>A0A0B6Y325_9EUPU</name>
<dbReference type="EMBL" id="HACG01003654">
    <property type="protein sequence ID" value="CEK50519.1"/>
    <property type="molecule type" value="Transcribed_RNA"/>
</dbReference>
<reference evidence="2" key="1">
    <citation type="submission" date="2014-12" db="EMBL/GenBank/DDBJ databases">
        <title>Insight into the proteome of Arion vulgaris.</title>
        <authorList>
            <person name="Aradska J."/>
            <person name="Bulat T."/>
            <person name="Smidak R."/>
            <person name="Sarate P."/>
            <person name="Gangsoo J."/>
            <person name="Sialana F."/>
            <person name="Bilban M."/>
            <person name="Lubec G."/>
        </authorList>
    </citation>
    <scope>NUCLEOTIDE SEQUENCE</scope>
    <source>
        <tissue evidence="2">Skin</tissue>
    </source>
</reference>
<dbReference type="AlphaFoldDB" id="A0A0B6Y325"/>
<feature type="region of interest" description="Disordered" evidence="1">
    <location>
        <begin position="1"/>
        <end position="68"/>
    </location>
</feature>
<gene>
    <name evidence="2" type="primary">ORF10982</name>
</gene>
<protein>
    <submittedName>
        <fullName evidence="2">Uncharacterized protein</fullName>
    </submittedName>
</protein>
<accession>A0A0B6Y325</accession>
<organism evidence="2">
    <name type="scientific">Arion vulgaris</name>
    <dbReference type="NCBI Taxonomy" id="1028688"/>
    <lineage>
        <taxon>Eukaryota</taxon>
        <taxon>Metazoa</taxon>
        <taxon>Spiralia</taxon>
        <taxon>Lophotrochozoa</taxon>
        <taxon>Mollusca</taxon>
        <taxon>Gastropoda</taxon>
        <taxon>Heterobranchia</taxon>
        <taxon>Euthyneura</taxon>
        <taxon>Panpulmonata</taxon>
        <taxon>Eupulmonata</taxon>
        <taxon>Stylommatophora</taxon>
        <taxon>Helicina</taxon>
        <taxon>Arionoidea</taxon>
        <taxon>Arionidae</taxon>
        <taxon>Arion</taxon>
    </lineage>
</organism>
<proteinExistence type="predicted"/>
<feature type="compositionally biased region" description="Polar residues" evidence="1">
    <location>
        <begin position="1"/>
        <end position="11"/>
    </location>
</feature>
<evidence type="ECO:0000256" key="1">
    <source>
        <dbReference type="SAM" id="MobiDB-lite"/>
    </source>
</evidence>
<sequence>RRSTTNGSTQHSIAASGSSTRSISSKSISEYVPDDHLAISSVSNHSEINQEDANSSSSTSTKLSDDKQ</sequence>